<evidence type="ECO:0000313" key="1">
    <source>
        <dbReference type="EMBL" id="MEN3238964.1"/>
    </source>
</evidence>
<proteinExistence type="predicted"/>
<protein>
    <submittedName>
        <fullName evidence="1">Uncharacterized protein</fullName>
    </submittedName>
</protein>
<organism evidence="1 2">
    <name type="scientific">Methylobacterium ajmalii</name>
    <dbReference type="NCBI Taxonomy" id="2738439"/>
    <lineage>
        <taxon>Bacteria</taxon>
        <taxon>Pseudomonadati</taxon>
        <taxon>Pseudomonadota</taxon>
        <taxon>Alphaproteobacteria</taxon>
        <taxon>Hyphomicrobiales</taxon>
        <taxon>Methylobacteriaceae</taxon>
        <taxon>Methylobacterium</taxon>
    </lineage>
</organism>
<sequence>MAYFDHMIDGVALDLAHLEPRLLSFFVQKVDRELAIDVRFSNHCFTCRFEEGRHAETHIIMDHTRRRAYDPERYELSRRLPAIVEALPTASVYMTPTDRNYVYLGNVTTADGQQYPMYFNLRRAPAGHPQQLLMVVESAYPVPDRRQTLAGTTKISFPVLCAKVYRGEPVRPRARR</sequence>
<dbReference type="Proteomes" id="UP001407347">
    <property type="component" value="Unassembled WGS sequence"/>
</dbReference>
<accession>A0ABV0A6T5</accession>
<gene>
    <name evidence="1" type="ORF">PUR29_36625</name>
</gene>
<dbReference type="EMBL" id="JAQYXP010000010">
    <property type="protein sequence ID" value="MEN3238964.1"/>
    <property type="molecule type" value="Genomic_DNA"/>
</dbReference>
<reference evidence="1 2" key="1">
    <citation type="journal article" date="2023" name="PLoS ONE">
        <title>Complete genome assembly of Hawai'i environmental nontuberculous mycobacteria reveals unexpected co-isolation with methylobacteria.</title>
        <authorList>
            <person name="Hendrix J."/>
            <person name="Epperson L.E."/>
            <person name="Tong E.I."/>
            <person name="Chan Y.L."/>
            <person name="Hasan N.A."/>
            <person name="Dawrs S.N."/>
            <person name="Norton G.J."/>
            <person name="Virdi R."/>
            <person name="Crooks J.L."/>
            <person name="Chan E.D."/>
            <person name="Honda J.R."/>
            <person name="Strong M."/>
        </authorList>
    </citation>
    <scope>NUCLEOTIDE SEQUENCE [LARGE SCALE GENOMIC DNA]</scope>
    <source>
        <strain evidence="1 2">NJH_HI04-1</strain>
    </source>
</reference>
<name>A0ABV0A6T5_9HYPH</name>
<keyword evidence="2" id="KW-1185">Reference proteome</keyword>
<comment type="caution">
    <text evidence="1">The sequence shown here is derived from an EMBL/GenBank/DDBJ whole genome shotgun (WGS) entry which is preliminary data.</text>
</comment>
<dbReference type="RefSeq" id="WP_346013911.1">
    <property type="nucleotide sequence ID" value="NZ_JAQYXP010000010.1"/>
</dbReference>
<evidence type="ECO:0000313" key="2">
    <source>
        <dbReference type="Proteomes" id="UP001407347"/>
    </source>
</evidence>